<accession>A0A423PN18</accession>
<name>A0A423PN18_9GAMM</name>
<dbReference type="InterPro" id="IPR032710">
    <property type="entry name" value="NTF2-like_dom_sf"/>
</dbReference>
<keyword evidence="2" id="KW-1185">Reference proteome</keyword>
<dbReference type="RefSeq" id="WP_123631245.1">
    <property type="nucleotide sequence ID" value="NZ_AYKH01000017.1"/>
</dbReference>
<sequence>MSQSPDQINRRDVVAEVTDALMRYEAALTGNDVDTLDELFWTSEHTVRYGATEMLYGHDEIRAFRQSRDPANLDRRIRRLAITTFGEDFATASIEFERDSENGVSIGRQSQCWVRFDVGWRVVSAHVSALPKN</sequence>
<protein>
    <recommendedName>
        <fullName evidence="3">Oxalurate catabolism protein HpxZ</fullName>
    </recommendedName>
</protein>
<dbReference type="SUPFAM" id="SSF54427">
    <property type="entry name" value="NTF2-like"/>
    <property type="match status" value="1"/>
</dbReference>
<reference evidence="1 2" key="1">
    <citation type="submission" date="2013-10" db="EMBL/GenBank/DDBJ databases">
        <title>Salinisphaera orenii MK-B5 Genome Sequencing.</title>
        <authorList>
            <person name="Lai Q."/>
            <person name="Li C."/>
            <person name="Shao Z."/>
        </authorList>
    </citation>
    <scope>NUCLEOTIDE SEQUENCE [LARGE SCALE GENOMIC DNA]</scope>
    <source>
        <strain evidence="1 2">MK-B5</strain>
    </source>
</reference>
<evidence type="ECO:0000313" key="1">
    <source>
        <dbReference type="EMBL" id="ROO26911.1"/>
    </source>
</evidence>
<dbReference type="NCBIfam" id="NF033625">
    <property type="entry name" value="HpxZ"/>
    <property type="match status" value="1"/>
</dbReference>
<organism evidence="1 2">
    <name type="scientific">Salinisphaera orenii MK-B5</name>
    <dbReference type="NCBI Taxonomy" id="856730"/>
    <lineage>
        <taxon>Bacteria</taxon>
        <taxon>Pseudomonadati</taxon>
        <taxon>Pseudomonadota</taxon>
        <taxon>Gammaproteobacteria</taxon>
        <taxon>Salinisphaerales</taxon>
        <taxon>Salinisphaeraceae</taxon>
        <taxon>Salinisphaera</taxon>
    </lineage>
</organism>
<dbReference type="AlphaFoldDB" id="A0A423PN18"/>
<dbReference type="EMBL" id="AYKH01000017">
    <property type="protein sequence ID" value="ROO26911.1"/>
    <property type="molecule type" value="Genomic_DNA"/>
</dbReference>
<evidence type="ECO:0008006" key="3">
    <source>
        <dbReference type="Google" id="ProtNLM"/>
    </source>
</evidence>
<proteinExistence type="predicted"/>
<gene>
    <name evidence="1" type="ORF">SAOR_09645</name>
</gene>
<dbReference type="Pfam" id="PF11533">
    <property type="entry name" value="AtzH-like"/>
    <property type="match status" value="1"/>
</dbReference>
<dbReference type="Proteomes" id="UP000283993">
    <property type="component" value="Unassembled WGS sequence"/>
</dbReference>
<evidence type="ECO:0000313" key="2">
    <source>
        <dbReference type="Proteomes" id="UP000283993"/>
    </source>
</evidence>
<comment type="caution">
    <text evidence="1">The sequence shown here is derived from an EMBL/GenBank/DDBJ whole genome shotgun (WGS) entry which is preliminary data.</text>
</comment>
<dbReference type="Gene3D" id="3.10.450.50">
    <property type="match status" value="1"/>
</dbReference>
<dbReference type="InterPro" id="IPR024507">
    <property type="entry name" value="AtzH-like"/>
</dbReference>